<evidence type="ECO:0000313" key="1">
    <source>
        <dbReference type="EMBL" id="CUR57327.1"/>
    </source>
</evidence>
<dbReference type="AlphaFoldDB" id="A0A2P2C5N2"/>
<protein>
    <submittedName>
        <fullName evidence="1">Uncharacterized protein</fullName>
    </submittedName>
</protein>
<dbReference type="EMBL" id="CZKA01000034">
    <property type="protein sequence ID" value="CUR57327.1"/>
    <property type="molecule type" value="Genomic_DNA"/>
</dbReference>
<organism evidence="1">
    <name type="scientific">metagenome</name>
    <dbReference type="NCBI Taxonomy" id="256318"/>
    <lineage>
        <taxon>unclassified sequences</taxon>
        <taxon>metagenomes</taxon>
    </lineage>
</organism>
<name>A0A2P2C5N2_9ZZZZ</name>
<gene>
    <name evidence="1" type="ORF">NOCA240055</name>
</gene>
<accession>A0A2P2C5N2</accession>
<proteinExistence type="predicted"/>
<reference evidence="1" key="1">
    <citation type="submission" date="2015-08" db="EMBL/GenBank/DDBJ databases">
        <authorList>
            <person name="Babu N.S."/>
            <person name="Beckwith C.J."/>
            <person name="Beseler K.G."/>
            <person name="Brison A."/>
            <person name="Carone J.V."/>
            <person name="Caskin T.P."/>
            <person name="Diamond M."/>
            <person name="Durham M.E."/>
            <person name="Foxe J.M."/>
            <person name="Go M."/>
            <person name="Henderson B.A."/>
            <person name="Jones I.B."/>
            <person name="McGettigan J.A."/>
            <person name="Micheletti S.J."/>
            <person name="Nasrallah M.E."/>
            <person name="Ortiz D."/>
            <person name="Piller C.R."/>
            <person name="Privatt S.R."/>
            <person name="Schneider S.L."/>
            <person name="Sharp S."/>
            <person name="Smith T.C."/>
            <person name="Stanton J.D."/>
            <person name="Ullery H.E."/>
            <person name="Wilson R.J."/>
            <person name="Serrano M.G."/>
            <person name="Buck G."/>
            <person name="Lee V."/>
            <person name="Wang Y."/>
            <person name="Carvalho R."/>
            <person name="Voegtly L."/>
            <person name="Shi R."/>
            <person name="Duckworth R."/>
            <person name="Johnson A."/>
            <person name="Loviza R."/>
            <person name="Walstead R."/>
            <person name="Shah Z."/>
            <person name="Kiflezghi M."/>
            <person name="Wade K."/>
            <person name="Ball S.L."/>
            <person name="Bradley K.W."/>
            <person name="Asai D.J."/>
            <person name="Bowman C.A."/>
            <person name="Russell D.A."/>
            <person name="Pope W.H."/>
            <person name="Jacobs-Sera D."/>
            <person name="Hendrix R.W."/>
            <person name="Hatfull G.F."/>
        </authorList>
    </citation>
    <scope>NUCLEOTIDE SEQUENCE</scope>
</reference>
<sequence length="37" mass="3876">MDNEIELISDGDGLAVIGDPKAVKRLSSRVGDATVHP</sequence>